<dbReference type="OrthoDB" id="8190546at2759"/>
<dbReference type="AlphaFoldDB" id="A0A6L2PJN8"/>
<protein>
    <submittedName>
        <fullName evidence="1">Uncharacterized protein</fullName>
    </submittedName>
</protein>
<dbReference type="EMBL" id="BLKM01010615">
    <property type="protein sequence ID" value="GFG30795.1"/>
    <property type="molecule type" value="Genomic_DNA"/>
</dbReference>
<name>A0A6L2PJN8_COPFO</name>
<keyword evidence="2" id="KW-1185">Reference proteome</keyword>
<dbReference type="PANTHER" id="PTHR46060:SF1">
    <property type="entry name" value="MARINER MOS1 TRANSPOSASE-LIKE PROTEIN"/>
    <property type="match status" value="1"/>
</dbReference>
<organism evidence="1 2">
    <name type="scientific">Coptotermes formosanus</name>
    <name type="common">Formosan subterranean termite</name>
    <dbReference type="NCBI Taxonomy" id="36987"/>
    <lineage>
        <taxon>Eukaryota</taxon>
        <taxon>Metazoa</taxon>
        <taxon>Ecdysozoa</taxon>
        <taxon>Arthropoda</taxon>
        <taxon>Hexapoda</taxon>
        <taxon>Insecta</taxon>
        <taxon>Pterygota</taxon>
        <taxon>Neoptera</taxon>
        <taxon>Polyneoptera</taxon>
        <taxon>Dictyoptera</taxon>
        <taxon>Blattodea</taxon>
        <taxon>Blattoidea</taxon>
        <taxon>Termitoidae</taxon>
        <taxon>Rhinotermitidae</taxon>
        <taxon>Coptotermes</taxon>
    </lineage>
</organism>
<dbReference type="InterPro" id="IPR052709">
    <property type="entry name" value="Transposase-MT_Hybrid"/>
</dbReference>
<dbReference type="Proteomes" id="UP000502823">
    <property type="component" value="Unassembled WGS sequence"/>
</dbReference>
<sequence length="98" mass="11085">MQAVYGGDCLDVRVVRRWAKKGWAGEQGKADLCDKQRRGRPLTATDEFHKKMVDEMIKNERITQRETAVKLGISQERAGCIIDVLQFGRSVQDGFLAC</sequence>
<comment type="caution">
    <text evidence="1">The sequence shown here is derived from an EMBL/GenBank/DDBJ whole genome shotgun (WGS) entry which is preliminary data.</text>
</comment>
<evidence type="ECO:0000313" key="2">
    <source>
        <dbReference type="Proteomes" id="UP000502823"/>
    </source>
</evidence>
<accession>A0A6L2PJN8</accession>
<dbReference type="PANTHER" id="PTHR46060">
    <property type="entry name" value="MARINER MOS1 TRANSPOSASE-LIKE PROTEIN"/>
    <property type="match status" value="1"/>
</dbReference>
<gene>
    <name evidence="1" type="ORF">Cfor_00178</name>
</gene>
<proteinExistence type="predicted"/>
<reference evidence="2" key="1">
    <citation type="submission" date="2020-01" db="EMBL/GenBank/DDBJ databases">
        <title>Draft genome sequence of the Termite Coptotermes fromosanus.</title>
        <authorList>
            <person name="Itakura S."/>
            <person name="Yosikawa Y."/>
            <person name="Umezawa K."/>
        </authorList>
    </citation>
    <scope>NUCLEOTIDE SEQUENCE [LARGE SCALE GENOMIC DNA]</scope>
</reference>
<dbReference type="InParanoid" id="A0A6L2PJN8"/>
<evidence type="ECO:0000313" key="1">
    <source>
        <dbReference type="EMBL" id="GFG30795.1"/>
    </source>
</evidence>